<dbReference type="InterPro" id="IPR015424">
    <property type="entry name" value="PyrdxlP-dep_Trfase"/>
</dbReference>
<dbReference type="CDD" id="cd00609">
    <property type="entry name" value="AAT_like"/>
    <property type="match status" value="1"/>
</dbReference>
<dbReference type="SUPFAM" id="SSF46785">
    <property type="entry name" value="Winged helix' DNA-binding domain"/>
    <property type="match status" value="1"/>
</dbReference>
<name>A0A9Q4T293_9ENTR</name>
<gene>
    <name evidence="7" type="primary">ptsJ</name>
    <name evidence="7" type="ORF">EHJ13_11015</name>
</gene>
<dbReference type="InterPro" id="IPR036388">
    <property type="entry name" value="WH-like_DNA-bd_sf"/>
</dbReference>
<dbReference type="RefSeq" id="WP_161591036.1">
    <property type="nucleotide sequence ID" value="NZ_RPBY01000004.1"/>
</dbReference>
<evidence type="ECO:0000256" key="4">
    <source>
        <dbReference type="ARBA" id="ARBA00023125"/>
    </source>
</evidence>
<dbReference type="InterPro" id="IPR015421">
    <property type="entry name" value="PyrdxlP-dep_Trfase_major"/>
</dbReference>
<reference evidence="7" key="1">
    <citation type="submission" date="2018-11" db="EMBL/GenBank/DDBJ databases">
        <title>Genomics analysis of Putative Virulence Factors on Adhesion and Cytotoxicity for Cronobacter spp.</title>
        <authorList>
            <person name="Cui J."/>
        </authorList>
    </citation>
    <scope>NUCLEOTIDE SEQUENCE</scope>
    <source>
        <strain evidence="7">SD69</strain>
    </source>
</reference>
<accession>A0A9Q4T293</accession>
<dbReference type="GO" id="GO:0003677">
    <property type="term" value="F:DNA binding"/>
    <property type="evidence" value="ECO:0007669"/>
    <property type="project" value="UniProtKB-KW"/>
</dbReference>
<comment type="similarity">
    <text evidence="1">In the C-terminal section; belongs to the class-I pyridoxal-phosphate-dependent aminotransferase family.</text>
</comment>
<proteinExistence type="inferred from homology"/>
<organism evidence="7 8">
    <name type="scientific">Cronobacter dublinensis</name>
    <dbReference type="NCBI Taxonomy" id="413497"/>
    <lineage>
        <taxon>Bacteria</taxon>
        <taxon>Pseudomonadati</taxon>
        <taxon>Pseudomonadota</taxon>
        <taxon>Gammaproteobacteria</taxon>
        <taxon>Enterobacterales</taxon>
        <taxon>Enterobacteriaceae</taxon>
        <taxon>Cronobacter</taxon>
    </lineage>
</organism>
<evidence type="ECO:0000256" key="2">
    <source>
        <dbReference type="ARBA" id="ARBA00022898"/>
    </source>
</evidence>
<dbReference type="EMBL" id="RPBY01000004">
    <property type="protein sequence ID" value="NCH87959.1"/>
    <property type="molecule type" value="Genomic_DNA"/>
</dbReference>
<evidence type="ECO:0000259" key="6">
    <source>
        <dbReference type="PROSITE" id="PS50949"/>
    </source>
</evidence>
<dbReference type="InterPro" id="IPR000524">
    <property type="entry name" value="Tscrpt_reg_HTH_GntR"/>
</dbReference>
<dbReference type="GO" id="GO:0030170">
    <property type="term" value="F:pyridoxal phosphate binding"/>
    <property type="evidence" value="ECO:0007669"/>
    <property type="project" value="InterPro"/>
</dbReference>
<dbReference type="Gene3D" id="3.40.640.10">
    <property type="entry name" value="Type I PLP-dependent aspartate aminotransferase-like (Major domain)"/>
    <property type="match status" value="1"/>
</dbReference>
<dbReference type="Gene3D" id="1.10.10.10">
    <property type="entry name" value="Winged helix-like DNA-binding domain superfamily/Winged helix DNA-binding domain"/>
    <property type="match status" value="1"/>
</dbReference>
<protein>
    <submittedName>
        <fullName evidence="7">Transcriptional regulator PtsJ</fullName>
    </submittedName>
</protein>
<feature type="domain" description="HTH gntR-type" evidence="6">
    <location>
        <begin position="4"/>
        <end position="72"/>
    </location>
</feature>
<evidence type="ECO:0000256" key="3">
    <source>
        <dbReference type="ARBA" id="ARBA00023015"/>
    </source>
</evidence>
<dbReference type="Pfam" id="PF00155">
    <property type="entry name" value="Aminotran_1_2"/>
    <property type="match status" value="1"/>
</dbReference>
<evidence type="ECO:0000256" key="5">
    <source>
        <dbReference type="ARBA" id="ARBA00023163"/>
    </source>
</evidence>
<dbReference type="SUPFAM" id="SSF53383">
    <property type="entry name" value="PLP-dependent transferases"/>
    <property type="match status" value="1"/>
</dbReference>
<keyword evidence="4" id="KW-0238">DNA-binding</keyword>
<keyword evidence="3" id="KW-0805">Transcription regulation</keyword>
<evidence type="ECO:0000313" key="8">
    <source>
        <dbReference type="Proteomes" id="UP000778262"/>
    </source>
</evidence>
<dbReference type="GO" id="GO:0003700">
    <property type="term" value="F:DNA-binding transcription factor activity"/>
    <property type="evidence" value="ECO:0007669"/>
    <property type="project" value="InterPro"/>
</dbReference>
<dbReference type="CDD" id="cd07377">
    <property type="entry name" value="WHTH_GntR"/>
    <property type="match status" value="1"/>
</dbReference>
<dbReference type="InterPro" id="IPR004839">
    <property type="entry name" value="Aminotransferase_I/II_large"/>
</dbReference>
<dbReference type="Pfam" id="PF00392">
    <property type="entry name" value="GntR"/>
    <property type="match status" value="1"/>
</dbReference>
<comment type="caution">
    <text evidence="7">The sequence shown here is derived from an EMBL/GenBank/DDBJ whole genome shotgun (WGS) entry which is preliminary data.</text>
</comment>
<dbReference type="SMART" id="SM00345">
    <property type="entry name" value="HTH_GNTR"/>
    <property type="match status" value="1"/>
</dbReference>
<dbReference type="InterPro" id="IPR051446">
    <property type="entry name" value="HTH_trans_reg/aminotransferase"/>
</dbReference>
<keyword evidence="2" id="KW-0663">Pyridoxal phosphate</keyword>
<evidence type="ECO:0000313" key="7">
    <source>
        <dbReference type="EMBL" id="NCH87959.1"/>
    </source>
</evidence>
<dbReference type="PANTHER" id="PTHR46577:SF1">
    <property type="entry name" value="HTH-TYPE TRANSCRIPTIONAL REGULATORY PROTEIN GABR"/>
    <property type="match status" value="1"/>
</dbReference>
<keyword evidence="5" id="KW-0804">Transcription</keyword>
<evidence type="ECO:0000256" key="1">
    <source>
        <dbReference type="ARBA" id="ARBA00005384"/>
    </source>
</evidence>
<dbReference type="PANTHER" id="PTHR46577">
    <property type="entry name" value="HTH-TYPE TRANSCRIPTIONAL REGULATORY PROTEIN GABR"/>
    <property type="match status" value="1"/>
</dbReference>
<dbReference type="AlphaFoldDB" id="A0A9Q4T293"/>
<dbReference type="PROSITE" id="PS50949">
    <property type="entry name" value="HTH_GNTR"/>
    <property type="match status" value="1"/>
</dbReference>
<dbReference type="InterPro" id="IPR036390">
    <property type="entry name" value="WH_DNA-bd_sf"/>
</dbReference>
<dbReference type="Proteomes" id="UP000778262">
    <property type="component" value="Unassembled WGS sequence"/>
</dbReference>
<sequence length="431" mass="46662">MIVGKTASDIFEQIRLRVQSGELCPGDTLPSVRDLALALDVNRNTVASAYKRLTDAGIAESRGRNGTVIRDNAAPAQQEGTPPGLALIDLAGGNPSPVLLPNMSIALSRIQLKPRLYGEPPVGDEIGRYGRAWFAEDIDVPFELTLSSGAVDAVERILCSYLIGGDRVAVEDPCFLSSISTIRNNRFLPVGVGMDEEGPDTGLLAEQLASGAQAVIITPRAHNPTGWGLSEQRAGEIRELLIQYPQVLVIVDDHFSLLSTCRYHHVIPPTTRHWALVRSTSKFLGPDLRLAFVASDSETAMRLQQRLNAGTNWVSHILQDMVLATLQSAELSASIQQAKEIYHSRRKVLLSALADCGIEISSRHDGLNLWVPLRGQSAPVVMQMAQRGWLVRGGEAFGLSGDCNGLRITVSDLKEESAGIFAETLAALLKH</sequence>
<dbReference type="NCBIfam" id="NF012025">
    <property type="entry name" value="PRK15481.1"/>
    <property type="match status" value="1"/>
</dbReference>